<comment type="similarity">
    <text evidence="1">Belongs to the YggT family.</text>
</comment>
<evidence type="ECO:0000313" key="3">
    <source>
        <dbReference type="EMBL" id="AVD70709.1"/>
    </source>
</evidence>
<dbReference type="PANTHER" id="PTHR33219">
    <property type="entry name" value="YLMG HOMOLOG PROTEIN 2, CHLOROPLASTIC"/>
    <property type="match status" value="1"/>
</dbReference>
<dbReference type="RefSeq" id="WP_104936002.1">
    <property type="nucleotide sequence ID" value="NZ_CP021255.1"/>
</dbReference>
<feature type="transmembrane region" description="Helical" evidence="2">
    <location>
        <begin position="70"/>
        <end position="90"/>
    </location>
</feature>
<dbReference type="Pfam" id="PF02325">
    <property type="entry name" value="CCB3_YggT"/>
    <property type="match status" value="1"/>
</dbReference>
<dbReference type="EMBL" id="CP021255">
    <property type="protein sequence ID" value="AVD70709.1"/>
    <property type="molecule type" value="Genomic_DNA"/>
</dbReference>
<evidence type="ECO:0008006" key="5">
    <source>
        <dbReference type="Google" id="ProtNLM"/>
    </source>
</evidence>
<sequence length="97" mass="10978">MSLLTSFFLALTRPINLLLDAYIWIIIARALISWVNPDPHNPVVRFLHRVTDPVLDRLRRFIPPIGGMDLTPIALILAIVFVQSFLSAMVQQAVGMR</sequence>
<protein>
    <recommendedName>
        <fullName evidence="5">YggT family protein</fullName>
    </recommendedName>
</protein>
<evidence type="ECO:0000256" key="2">
    <source>
        <dbReference type="SAM" id="Phobius"/>
    </source>
</evidence>
<dbReference type="PANTHER" id="PTHR33219:SF14">
    <property type="entry name" value="PROTEIN COFACTOR ASSEMBLY OF COMPLEX C SUBUNIT B CCB3, CHLOROPLASTIC-RELATED"/>
    <property type="match status" value="1"/>
</dbReference>
<accession>A0A2L1GM03</accession>
<keyword evidence="2" id="KW-1133">Transmembrane helix</keyword>
<keyword evidence="2" id="KW-0472">Membrane</keyword>
<dbReference type="GO" id="GO:0016020">
    <property type="term" value="C:membrane"/>
    <property type="evidence" value="ECO:0007669"/>
    <property type="project" value="InterPro"/>
</dbReference>
<evidence type="ECO:0000256" key="1">
    <source>
        <dbReference type="ARBA" id="ARBA00010894"/>
    </source>
</evidence>
<dbReference type="OrthoDB" id="47652at2"/>
<dbReference type="KEGG" id="deo:CAY53_03765"/>
<proteinExistence type="inferred from homology"/>
<reference evidence="3 4" key="1">
    <citation type="journal article" date="2018" name="MBio">
        <title>Insights into the evolution of host association through the isolation and characterization of a novel human periodontal pathobiont, Desulfobulbus oralis.</title>
        <authorList>
            <person name="Cross K.L."/>
            <person name="Chirania P."/>
            <person name="Xiong W."/>
            <person name="Beall C.J."/>
            <person name="Elkins J.G."/>
            <person name="Giannone R.J."/>
            <person name="Griffen A.L."/>
            <person name="Guss A.M."/>
            <person name="Hettich R.L."/>
            <person name="Joshi S.S."/>
            <person name="Mokrzan E.M."/>
            <person name="Martin R.K."/>
            <person name="Zhulin I.B."/>
            <person name="Leys E.J."/>
            <person name="Podar M."/>
        </authorList>
    </citation>
    <scope>NUCLEOTIDE SEQUENCE [LARGE SCALE GENOMIC DNA]</scope>
    <source>
        <strain evidence="3 4">ORNL</strain>
    </source>
</reference>
<gene>
    <name evidence="3" type="ORF">CAY53_03765</name>
</gene>
<dbReference type="Proteomes" id="UP000239867">
    <property type="component" value="Chromosome"/>
</dbReference>
<dbReference type="AlphaFoldDB" id="A0A2L1GM03"/>
<dbReference type="InterPro" id="IPR003425">
    <property type="entry name" value="CCB3/YggT"/>
</dbReference>
<organism evidence="3 4">
    <name type="scientific">Desulfobulbus oralis</name>
    <dbReference type="NCBI Taxonomy" id="1986146"/>
    <lineage>
        <taxon>Bacteria</taxon>
        <taxon>Pseudomonadati</taxon>
        <taxon>Thermodesulfobacteriota</taxon>
        <taxon>Desulfobulbia</taxon>
        <taxon>Desulfobulbales</taxon>
        <taxon>Desulfobulbaceae</taxon>
        <taxon>Desulfobulbus</taxon>
    </lineage>
</organism>
<keyword evidence="2" id="KW-0812">Transmembrane</keyword>
<evidence type="ECO:0000313" key="4">
    <source>
        <dbReference type="Proteomes" id="UP000239867"/>
    </source>
</evidence>
<keyword evidence="4" id="KW-1185">Reference proteome</keyword>
<name>A0A2L1GM03_9BACT</name>